<gene>
    <name evidence="1" type="ORF">PENANT_c007G04863</name>
</gene>
<evidence type="ECO:0000313" key="1">
    <source>
        <dbReference type="EMBL" id="OQD86714.1"/>
    </source>
</evidence>
<reference evidence="2" key="1">
    <citation type="journal article" date="2017" name="Nat. Microbiol.">
        <title>Global analysis of biosynthetic gene clusters reveals vast potential of secondary metabolite production in Penicillium species.</title>
        <authorList>
            <person name="Nielsen J.C."/>
            <person name="Grijseels S."/>
            <person name="Prigent S."/>
            <person name="Ji B."/>
            <person name="Dainat J."/>
            <person name="Nielsen K.F."/>
            <person name="Frisvad J.C."/>
            <person name="Workman M."/>
            <person name="Nielsen J."/>
        </authorList>
    </citation>
    <scope>NUCLEOTIDE SEQUENCE [LARGE SCALE GENOMIC DNA]</scope>
    <source>
        <strain evidence="2">IBT 31811</strain>
    </source>
</reference>
<sequence>MTTNLPEILLLCMDIDFIEAYNTALKIHWPTHTQTTLKITPINERLNSLPEGTTFDLIVSPANSYGRLDGAFDAAISRTFSPHNDYHALTRAAQGVLYEKWRGFAPPGTCTLIPFPEELKVKGDSNGNGSGFGCEWVALCPTMREPGAVSWDREVVYECVWSLLGQVEGWNRTLDVDEDGNGKKRIGRILMPPLAAGVGRVSKERWAAQMVLAMNHFVDALERPARWGALSGRDIEEDCVEVEGTWKEGEESGKSWMGKLLG</sequence>
<evidence type="ECO:0008006" key="3">
    <source>
        <dbReference type="Google" id="ProtNLM"/>
    </source>
</evidence>
<dbReference type="Gene3D" id="3.40.220.10">
    <property type="entry name" value="Leucine Aminopeptidase, subunit E, domain 1"/>
    <property type="match status" value="1"/>
</dbReference>
<dbReference type="EMBL" id="MDYN01000007">
    <property type="protein sequence ID" value="OQD86714.1"/>
    <property type="molecule type" value="Genomic_DNA"/>
</dbReference>
<organism evidence="1 2">
    <name type="scientific">Penicillium antarcticum</name>
    <dbReference type="NCBI Taxonomy" id="416450"/>
    <lineage>
        <taxon>Eukaryota</taxon>
        <taxon>Fungi</taxon>
        <taxon>Dikarya</taxon>
        <taxon>Ascomycota</taxon>
        <taxon>Pezizomycotina</taxon>
        <taxon>Eurotiomycetes</taxon>
        <taxon>Eurotiomycetidae</taxon>
        <taxon>Eurotiales</taxon>
        <taxon>Aspergillaceae</taxon>
        <taxon>Penicillium</taxon>
    </lineage>
</organism>
<protein>
    <recommendedName>
        <fullName evidence="3">Macro-like domain-containing protein</fullName>
    </recommendedName>
</protein>
<keyword evidence="2" id="KW-1185">Reference proteome</keyword>
<evidence type="ECO:0000313" key="2">
    <source>
        <dbReference type="Proteomes" id="UP000191672"/>
    </source>
</evidence>
<dbReference type="Proteomes" id="UP000191672">
    <property type="component" value="Unassembled WGS sequence"/>
</dbReference>
<name>A0A1V6QBY1_9EURO</name>
<comment type="caution">
    <text evidence="1">The sequence shown here is derived from an EMBL/GenBank/DDBJ whole genome shotgun (WGS) entry which is preliminary data.</text>
</comment>
<dbReference type="InterPro" id="IPR043472">
    <property type="entry name" value="Macro_dom-like"/>
</dbReference>
<accession>A0A1V6QBY1</accession>
<dbReference type="SUPFAM" id="SSF52949">
    <property type="entry name" value="Macro domain-like"/>
    <property type="match status" value="1"/>
</dbReference>
<dbReference type="STRING" id="416450.A0A1V6QBY1"/>
<dbReference type="AlphaFoldDB" id="A0A1V6QBY1"/>
<proteinExistence type="predicted"/>